<comment type="similarity">
    <text evidence="3">Belongs to the peptidase M50B family.</text>
</comment>
<feature type="transmembrane region" description="Helical" evidence="12">
    <location>
        <begin position="20"/>
        <end position="40"/>
    </location>
</feature>
<comment type="caution">
    <text evidence="14">The sequence shown here is derived from an EMBL/GenBank/DDBJ whole genome shotgun (WGS) entry which is preliminary data.</text>
</comment>
<feature type="transmembrane region" description="Helical" evidence="12">
    <location>
        <begin position="178"/>
        <end position="203"/>
    </location>
</feature>
<evidence type="ECO:0000256" key="2">
    <source>
        <dbReference type="ARBA" id="ARBA00004141"/>
    </source>
</evidence>
<evidence type="ECO:0000256" key="12">
    <source>
        <dbReference type="SAM" id="Phobius"/>
    </source>
</evidence>
<dbReference type="Pfam" id="PF02163">
    <property type="entry name" value="Peptidase_M50"/>
    <property type="match status" value="1"/>
</dbReference>
<feature type="transmembrane region" description="Helical" evidence="12">
    <location>
        <begin position="52"/>
        <end position="71"/>
    </location>
</feature>
<evidence type="ECO:0000256" key="1">
    <source>
        <dbReference type="ARBA" id="ARBA00001947"/>
    </source>
</evidence>
<feature type="domain" description="Peptidase M50" evidence="13">
    <location>
        <begin position="63"/>
        <end position="216"/>
    </location>
</feature>
<dbReference type="AlphaFoldDB" id="M5U0L0"/>
<evidence type="ECO:0000256" key="9">
    <source>
        <dbReference type="ARBA" id="ARBA00022989"/>
    </source>
</evidence>
<keyword evidence="9 12" id="KW-1133">Transmembrane helix</keyword>
<evidence type="ECO:0000259" key="13">
    <source>
        <dbReference type="Pfam" id="PF02163"/>
    </source>
</evidence>
<evidence type="ECO:0000256" key="7">
    <source>
        <dbReference type="ARBA" id="ARBA00022801"/>
    </source>
</evidence>
<dbReference type="PANTHER" id="PTHR39188">
    <property type="entry name" value="MEMBRANE-ASSOCIATED ZINC METALLOPROTEASE M50B"/>
    <property type="match status" value="1"/>
</dbReference>
<evidence type="ECO:0000256" key="10">
    <source>
        <dbReference type="ARBA" id="ARBA00023049"/>
    </source>
</evidence>
<dbReference type="InterPro" id="IPR008915">
    <property type="entry name" value="Peptidase_M50"/>
</dbReference>
<evidence type="ECO:0000256" key="11">
    <source>
        <dbReference type="ARBA" id="ARBA00023136"/>
    </source>
</evidence>
<dbReference type="GO" id="GO:0046872">
    <property type="term" value="F:metal ion binding"/>
    <property type="evidence" value="ECO:0007669"/>
    <property type="project" value="UniProtKB-KW"/>
</dbReference>
<protein>
    <submittedName>
        <fullName evidence="14">Peptidase M50</fullName>
        <ecNumber evidence="14">3.4.24.-</ecNumber>
    </submittedName>
</protein>
<comment type="cofactor">
    <cofactor evidence="1">
        <name>Zn(2+)</name>
        <dbReference type="ChEBI" id="CHEBI:29105"/>
    </cofactor>
</comment>
<keyword evidence="5 12" id="KW-0812">Transmembrane</keyword>
<dbReference type="OrthoDB" id="166377at2"/>
<keyword evidence="7 14" id="KW-0378">Hydrolase</keyword>
<sequence>MFLQAPDDSPYDLHFMLFGFPIRIAWTFWLGAVVIGHSFASSIDDAAKGLSPGIFPLLFLWTACLFVSILIHELGHAFAFRFYGRESSIVLYHFGGLAIPSSMRSDGRGFADSFSSHRSNEISDLVIALAGPVAQLASAFIFAGAITAMGYEVTAFYAMPWPLDRLVSWFPGKPVTSIGLNATIFFYVFPSVLWALLNLVPVFPLDGGRVMRSLVLMSGDRGDTWLWISMVSAGAVAFYALTQGGAPIMGLLFLSLGFGNYQMMQSPYR</sequence>
<keyword evidence="6" id="KW-0479">Metal-binding</keyword>
<dbReference type="PANTHER" id="PTHR39188:SF3">
    <property type="entry name" value="STAGE IV SPORULATION PROTEIN FB"/>
    <property type="match status" value="1"/>
</dbReference>
<keyword evidence="4" id="KW-0645">Protease</keyword>
<accession>M5U0L0</accession>
<keyword evidence="8" id="KW-0862">Zinc</keyword>
<organism evidence="14 15">
    <name type="scientific">Rhodopirellula sallentina SM41</name>
    <dbReference type="NCBI Taxonomy" id="1263870"/>
    <lineage>
        <taxon>Bacteria</taxon>
        <taxon>Pseudomonadati</taxon>
        <taxon>Planctomycetota</taxon>
        <taxon>Planctomycetia</taxon>
        <taxon>Pirellulales</taxon>
        <taxon>Pirellulaceae</taxon>
        <taxon>Rhodopirellula</taxon>
    </lineage>
</organism>
<evidence type="ECO:0000256" key="3">
    <source>
        <dbReference type="ARBA" id="ARBA00007931"/>
    </source>
</evidence>
<evidence type="ECO:0000256" key="8">
    <source>
        <dbReference type="ARBA" id="ARBA00022833"/>
    </source>
</evidence>
<dbReference type="GO" id="GO:0008237">
    <property type="term" value="F:metallopeptidase activity"/>
    <property type="evidence" value="ECO:0007669"/>
    <property type="project" value="UniProtKB-KW"/>
</dbReference>
<dbReference type="EMBL" id="ANOH01000236">
    <property type="protein sequence ID" value="EMI55002.1"/>
    <property type="molecule type" value="Genomic_DNA"/>
</dbReference>
<evidence type="ECO:0000313" key="15">
    <source>
        <dbReference type="Proteomes" id="UP000011885"/>
    </source>
</evidence>
<dbReference type="Proteomes" id="UP000011885">
    <property type="component" value="Unassembled WGS sequence"/>
</dbReference>
<evidence type="ECO:0000256" key="4">
    <source>
        <dbReference type="ARBA" id="ARBA00022670"/>
    </source>
</evidence>
<proteinExistence type="inferred from homology"/>
<gene>
    <name evidence="14" type="ORF">RSSM_03566</name>
</gene>
<evidence type="ECO:0000256" key="5">
    <source>
        <dbReference type="ARBA" id="ARBA00022692"/>
    </source>
</evidence>
<keyword evidence="10" id="KW-0482">Metalloprotease</keyword>
<evidence type="ECO:0000256" key="6">
    <source>
        <dbReference type="ARBA" id="ARBA00022723"/>
    </source>
</evidence>
<evidence type="ECO:0000313" key="14">
    <source>
        <dbReference type="EMBL" id="EMI55002.1"/>
    </source>
</evidence>
<feature type="transmembrane region" description="Helical" evidence="12">
    <location>
        <begin position="125"/>
        <end position="158"/>
    </location>
</feature>
<keyword evidence="15" id="KW-1185">Reference proteome</keyword>
<keyword evidence="11 12" id="KW-0472">Membrane</keyword>
<dbReference type="EC" id="3.4.24.-" evidence="14"/>
<dbReference type="GO" id="GO:0016020">
    <property type="term" value="C:membrane"/>
    <property type="evidence" value="ECO:0007669"/>
    <property type="project" value="UniProtKB-SubCell"/>
</dbReference>
<name>M5U0L0_9BACT</name>
<comment type="subcellular location">
    <subcellularLocation>
        <location evidence="2">Membrane</location>
        <topology evidence="2">Multi-pass membrane protein</topology>
    </subcellularLocation>
</comment>
<feature type="transmembrane region" description="Helical" evidence="12">
    <location>
        <begin position="224"/>
        <end position="241"/>
    </location>
</feature>
<reference evidence="14 15" key="1">
    <citation type="journal article" date="2013" name="Mar. Genomics">
        <title>Expression of sulfatases in Rhodopirellula baltica and the diversity of sulfatases in the genus Rhodopirellula.</title>
        <authorList>
            <person name="Wegner C.E."/>
            <person name="Richter-Heitmann T."/>
            <person name="Klindworth A."/>
            <person name="Klockow C."/>
            <person name="Richter M."/>
            <person name="Achstetter T."/>
            <person name="Glockner F.O."/>
            <person name="Harder J."/>
        </authorList>
    </citation>
    <scope>NUCLEOTIDE SEQUENCE [LARGE SCALE GENOMIC DNA]</scope>
    <source>
        <strain evidence="14 15">SM41</strain>
    </source>
</reference>
<dbReference type="PATRIC" id="fig|1263870.3.peg.3790"/>
<dbReference type="RefSeq" id="WP_008680910.1">
    <property type="nucleotide sequence ID" value="NZ_ANOH01000236.1"/>
</dbReference>
<dbReference type="GO" id="GO:0006508">
    <property type="term" value="P:proteolysis"/>
    <property type="evidence" value="ECO:0007669"/>
    <property type="project" value="UniProtKB-KW"/>
</dbReference>